<dbReference type="EMBL" id="LKAM01000006">
    <property type="protein sequence ID" value="KUM48200.1"/>
    <property type="molecule type" value="Genomic_DNA"/>
</dbReference>
<organism evidence="1">
    <name type="scientific">Picea glauca</name>
    <name type="common">White spruce</name>
    <name type="synonym">Pinus glauca</name>
    <dbReference type="NCBI Taxonomy" id="3330"/>
    <lineage>
        <taxon>Eukaryota</taxon>
        <taxon>Viridiplantae</taxon>
        <taxon>Streptophyta</taxon>
        <taxon>Embryophyta</taxon>
        <taxon>Tracheophyta</taxon>
        <taxon>Spermatophyta</taxon>
        <taxon>Pinopsida</taxon>
        <taxon>Pinidae</taxon>
        <taxon>Conifers I</taxon>
        <taxon>Pinales</taxon>
        <taxon>Pinaceae</taxon>
        <taxon>Picea</taxon>
    </lineage>
</organism>
<geneLocation type="mitochondrion" evidence="1"/>
<protein>
    <submittedName>
        <fullName evidence="1">Uncharacterized protein</fullName>
    </submittedName>
</protein>
<name>A0A117NHD6_PICGL</name>
<proteinExistence type="predicted"/>
<dbReference type="AlphaFoldDB" id="A0A117NHD6"/>
<accession>A0A117NHD6</accession>
<sequence length="49" mass="5368">MHIMPPPAIEAAILHAKAVLPCQPEARSGILVMELAHFLYVDGKSGEWE</sequence>
<evidence type="ECO:0000313" key="1">
    <source>
        <dbReference type="EMBL" id="KUM48200.1"/>
    </source>
</evidence>
<reference evidence="1" key="1">
    <citation type="journal article" date="2015" name="Genome Biol. Evol.">
        <title>Organellar Genomes of White Spruce (Picea glauca): Assembly and Annotation.</title>
        <authorList>
            <person name="Jackman S.D."/>
            <person name="Warren R.L."/>
            <person name="Gibb E.A."/>
            <person name="Vandervalk B.P."/>
            <person name="Mohamadi H."/>
            <person name="Chu J."/>
            <person name="Raymond A."/>
            <person name="Pleasance S."/>
            <person name="Coope R."/>
            <person name="Wildung M.R."/>
            <person name="Ritland C.E."/>
            <person name="Bousquet J."/>
            <person name="Jones S.J."/>
            <person name="Bohlmann J."/>
            <person name="Birol I."/>
        </authorList>
    </citation>
    <scope>NUCLEOTIDE SEQUENCE [LARGE SCALE GENOMIC DNA]</scope>
    <source>
        <tissue evidence="1">Flushing bud</tissue>
    </source>
</reference>
<gene>
    <name evidence="1" type="ORF">ABT39_MTgene5197</name>
</gene>
<keyword evidence="1" id="KW-0496">Mitochondrion</keyword>
<comment type="caution">
    <text evidence="1">The sequence shown here is derived from an EMBL/GenBank/DDBJ whole genome shotgun (WGS) entry which is preliminary data.</text>
</comment>